<keyword evidence="10" id="KW-1185">Reference proteome</keyword>
<feature type="compositionally biased region" description="Low complexity" evidence="7">
    <location>
        <begin position="461"/>
        <end position="484"/>
    </location>
</feature>
<feature type="coiled-coil region" evidence="6">
    <location>
        <begin position="532"/>
        <end position="563"/>
    </location>
</feature>
<feature type="coiled-coil region" evidence="6">
    <location>
        <begin position="733"/>
        <end position="900"/>
    </location>
</feature>
<evidence type="ECO:0000313" key="10">
    <source>
        <dbReference type="Proteomes" id="UP000250043"/>
    </source>
</evidence>
<dbReference type="Gene3D" id="1.10.287.1490">
    <property type="match status" value="2"/>
</dbReference>
<evidence type="ECO:0000256" key="1">
    <source>
        <dbReference type="ARBA" id="ARBA00004267"/>
    </source>
</evidence>
<feature type="compositionally biased region" description="Low complexity" evidence="7">
    <location>
        <begin position="75"/>
        <end position="105"/>
    </location>
</feature>
<feature type="compositionally biased region" description="Polar residues" evidence="7">
    <location>
        <begin position="55"/>
        <end position="74"/>
    </location>
</feature>
<keyword evidence="3" id="KW-0597">Phosphoprotein</keyword>
<feature type="region of interest" description="Disordered" evidence="7">
    <location>
        <begin position="16"/>
        <end position="106"/>
    </location>
</feature>
<feature type="region of interest" description="Disordered" evidence="7">
    <location>
        <begin position="913"/>
        <end position="937"/>
    </location>
</feature>
<feature type="coiled-coil region" evidence="6">
    <location>
        <begin position="1058"/>
        <end position="1120"/>
    </location>
</feature>
<keyword evidence="5" id="KW-0206">Cytoskeleton</keyword>
<feature type="coiled-coil region" evidence="6">
    <location>
        <begin position="606"/>
        <end position="700"/>
    </location>
</feature>
<dbReference type="InterPro" id="IPR019528">
    <property type="entry name" value="PACT_domain"/>
</dbReference>
<feature type="region of interest" description="Disordered" evidence="7">
    <location>
        <begin position="139"/>
        <end position="390"/>
    </location>
</feature>
<evidence type="ECO:0000259" key="8">
    <source>
        <dbReference type="Pfam" id="PF10495"/>
    </source>
</evidence>
<evidence type="ECO:0000256" key="5">
    <source>
        <dbReference type="ARBA" id="ARBA00023212"/>
    </source>
</evidence>
<evidence type="ECO:0000256" key="4">
    <source>
        <dbReference type="ARBA" id="ARBA00023054"/>
    </source>
</evidence>
<feature type="region of interest" description="Disordered" evidence="7">
    <location>
        <begin position="404"/>
        <end position="493"/>
    </location>
</feature>
<keyword evidence="2" id="KW-0963">Cytoplasm</keyword>
<accession>A0A8E2DDU5</accession>
<dbReference type="OrthoDB" id="2020852at2759"/>
<name>A0A8E2DDU5_9APHY</name>
<feature type="region of interest" description="Disordered" evidence="7">
    <location>
        <begin position="1153"/>
        <end position="1173"/>
    </location>
</feature>
<feature type="compositionally biased region" description="Basic and acidic residues" evidence="7">
    <location>
        <begin position="913"/>
        <end position="922"/>
    </location>
</feature>
<organism evidence="9 10">
    <name type="scientific">Obba rivulosa</name>
    <dbReference type="NCBI Taxonomy" id="1052685"/>
    <lineage>
        <taxon>Eukaryota</taxon>
        <taxon>Fungi</taxon>
        <taxon>Dikarya</taxon>
        <taxon>Basidiomycota</taxon>
        <taxon>Agaricomycotina</taxon>
        <taxon>Agaricomycetes</taxon>
        <taxon>Polyporales</taxon>
        <taxon>Gelatoporiaceae</taxon>
        <taxon>Obba</taxon>
    </lineage>
</organism>
<feature type="compositionally biased region" description="Low complexity" evidence="7">
    <location>
        <begin position="203"/>
        <end position="231"/>
    </location>
</feature>
<comment type="subcellular location">
    <subcellularLocation>
        <location evidence="1">Cytoplasm</location>
        <location evidence="1">Cytoskeleton</location>
        <location evidence="1">Microtubule organizing center</location>
    </subcellularLocation>
</comment>
<dbReference type="PANTHER" id="PTHR43941:SF1">
    <property type="entry name" value="STRUCTURAL MAINTENANCE OF CHROMOSOMES PROTEIN 2"/>
    <property type="match status" value="1"/>
</dbReference>
<dbReference type="Pfam" id="PF10495">
    <property type="entry name" value="PACT_coil_coil"/>
    <property type="match status" value="1"/>
</dbReference>
<feature type="compositionally biased region" description="Polar residues" evidence="7">
    <location>
        <begin position="419"/>
        <end position="431"/>
    </location>
</feature>
<feature type="compositionally biased region" description="Polar residues" evidence="7">
    <location>
        <begin position="258"/>
        <end position="285"/>
    </location>
</feature>
<dbReference type="Proteomes" id="UP000250043">
    <property type="component" value="Unassembled WGS sequence"/>
</dbReference>
<feature type="region of interest" description="Disordered" evidence="7">
    <location>
        <begin position="565"/>
        <end position="596"/>
    </location>
</feature>
<dbReference type="GO" id="GO:0000796">
    <property type="term" value="C:condensin complex"/>
    <property type="evidence" value="ECO:0007669"/>
    <property type="project" value="TreeGrafter"/>
</dbReference>
<feature type="compositionally biased region" description="Low complexity" evidence="7">
    <location>
        <begin position="316"/>
        <end position="339"/>
    </location>
</feature>
<feature type="compositionally biased region" description="Low complexity" evidence="7">
    <location>
        <begin position="351"/>
        <end position="362"/>
    </location>
</feature>
<feature type="compositionally biased region" description="Basic and acidic residues" evidence="7">
    <location>
        <begin position="157"/>
        <end position="175"/>
    </location>
</feature>
<evidence type="ECO:0000256" key="3">
    <source>
        <dbReference type="ARBA" id="ARBA00022553"/>
    </source>
</evidence>
<sequence length="1646" mass="182873">MATMLETPSRIWRRIEAVEGRDMPSLPSLPGLEDSEDATSQTTDEPSLEDIQESLPLQSTPAPLSARTNASTIRPPSSTSSTVRFAHSIASRASKSSMSASNTGSLKHSAHESFDISAIPSLPGANGPEVYISSVSGAELNGDMSGREISDALQSDHPADHSKVEDGKTPSRKYDYSVSLRSERQPSPFDKLRNVSFRRPLTRARTPSLTSTTPSPTSSSSHSTTSAPLSPFSALSIPLPPSTNASPSGEEAQETRYYDTQTSINIDEQSGLANSVSGDAQSHAQTGAAEDRDSSREPTFSSEEAPNMSEAGTIMPAVRSPASVAFSSPAPSAMFTPTPVFQPRPRARFALPQPTLTPQQQQTEHDEQSGEAQSEYQQGEDPATPGTHKRSFLLSVINSTARPKMKWATPHPHRAGSNEDAQATGPTQPTPGVSLRAAFAGVTTRPPVPRRLSHPLSQAWSGPSEEGVASGSESTSGSTTQPQSPYDPTIDRASFVSTGSAHDLTTHARANASFDPVIGLGEHGHGVGRFNANKLNNYLHGLNRRLQEENETLMARLKEYEERFGKDPQVAPDPPPAPQLQARRPSGSGRRVSMGPELGDVAEDIAEGWIEEKAALEDAVDNLKQKLEQCAQEKDKVEGRLKEQLDEREMDKERWRERMKEVERGVEKIVQDLEARAEEAEQAAKKAEEEKIEVAKASEKQLVAIIAQSDALAERLQKAESALEGGKDLGMELIAANERAARLGAELQNAKGQITALEEEVMQSDIRIDVFDKELRDTKAAKSQLQDDLKGKTEQLSDAMQRIQVLNEDMQKVQDEMRKAKAYIAQMDTDAVDAVERIETLEKELADLQDEHEILTLESEDDKAEIERLSDEANKAAELSRQLEEALKAAESKMLTDEQELLTVKGRLAALERSAERSKDLSRSVSSVSRSTNARQTQPEIEALAKVEALQLELEDAHREVARLSTLLNQSPARKAIEKAKDAKISQLEQEKEDLAERLKSMRPYNTLPNTPGKMSNMSGMSPMHRQLLTMTFKSPKTPGGPLQDLSWLHSTMNDPTMSPLVAEIARLQQQLDRANESIDDKLDKLGDAGLDVVTLTKRLEEARARIISLGEEIAKLTRLEDKRSQRLRKVRCSKCLTKIDVQAAINGDESTMLEASRSSLPSHPPTPPTKSTEALRASVEALNVQLVSMKKAWDEEKRTLLGEKAVLQDTANKLNAKVRDVNIELQKHIDAERAGEKARAGMQGALDNAERMVQDLEGKLKAERAQLKSFSAEHARYQREKEEISRQLGMTESAMAKTRDHLQRLKKDNHDLEAELRVHTTAEQKARLLESKISANVETIEQLRHERSILASDHKDLQQRFKKMSEHVQKLRDEHAASQTSHDNRRHELELQRLELDDLRRAYSQRGEELARAESERKRVAAEKADIAQSVAVLQADLKRVRQEADAYGRDLKNLHMQKETMEEARKDEKLKLERAQRQAQTQIRLLQEELEGQRQKASALLEEKENHHCIADSQQLVSLKERHKDEARGLLVHIRYLKAAFARESTRCSHLSEQKLYLLKLLGRVERNEQRILVAIATVGFAAPKPSPAPRLRKLKALVQSVIFINRTRLASEQWRHDKERRPDVLDALQDVRNRRTTSVADGN</sequence>
<feature type="domain" description="Pericentrin/AKAP-450 centrosomal targeting" evidence="8">
    <location>
        <begin position="1543"/>
        <end position="1617"/>
    </location>
</feature>
<dbReference type="GO" id="GO:0000793">
    <property type="term" value="C:condensed chromosome"/>
    <property type="evidence" value="ECO:0007669"/>
    <property type="project" value="TreeGrafter"/>
</dbReference>
<dbReference type="GO" id="GO:0003682">
    <property type="term" value="F:chromatin binding"/>
    <property type="evidence" value="ECO:0007669"/>
    <property type="project" value="TreeGrafter"/>
</dbReference>
<protein>
    <recommendedName>
        <fullName evidence="8">Pericentrin/AKAP-450 centrosomal targeting domain-containing protein</fullName>
    </recommendedName>
</protein>
<gene>
    <name evidence="9" type="ORF">OBBRIDRAFT_891971</name>
</gene>
<evidence type="ECO:0000256" key="6">
    <source>
        <dbReference type="SAM" id="Coils"/>
    </source>
</evidence>
<feature type="coiled-coil region" evidence="6">
    <location>
        <begin position="940"/>
        <end position="998"/>
    </location>
</feature>
<dbReference type="PANTHER" id="PTHR43941">
    <property type="entry name" value="STRUCTURAL MAINTENANCE OF CHROMOSOMES PROTEIN 2"/>
    <property type="match status" value="1"/>
</dbReference>
<dbReference type="GO" id="GO:0000785">
    <property type="term" value="C:chromatin"/>
    <property type="evidence" value="ECO:0007669"/>
    <property type="project" value="TreeGrafter"/>
</dbReference>
<dbReference type="GO" id="GO:0007076">
    <property type="term" value="P:mitotic chromosome condensation"/>
    <property type="evidence" value="ECO:0007669"/>
    <property type="project" value="TreeGrafter"/>
</dbReference>
<evidence type="ECO:0000256" key="7">
    <source>
        <dbReference type="SAM" id="MobiDB-lite"/>
    </source>
</evidence>
<proteinExistence type="predicted"/>
<dbReference type="GO" id="GO:0005737">
    <property type="term" value="C:cytoplasm"/>
    <property type="evidence" value="ECO:0007669"/>
    <property type="project" value="UniProtKB-ARBA"/>
</dbReference>
<evidence type="ECO:0000256" key="2">
    <source>
        <dbReference type="ARBA" id="ARBA00022490"/>
    </source>
</evidence>
<feature type="coiled-coil region" evidence="6">
    <location>
        <begin position="1205"/>
        <end position="1509"/>
    </location>
</feature>
<evidence type="ECO:0000313" key="9">
    <source>
        <dbReference type="EMBL" id="OCH84115.1"/>
    </source>
</evidence>
<reference evidence="9 10" key="1">
    <citation type="submission" date="2016-07" db="EMBL/GenBank/DDBJ databases">
        <title>Draft genome of the white-rot fungus Obba rivulosa 3A-2.</title>
        <authorList>
            <consortium name="DOE Joint Genome Institute"/>
            <person name="Miettinen O."/>
            <person name="Riley R."/>
            <person name="Acob R."/>
            <person name="Barry K."/>
            <person name="Cullen D."/>
            <person name="De Vries R."/>
            <person name="Hainaut M."/>
            <person name="Hatakka A."/>
            <person name="Henrissat B."/>
            <person name="Hilden K."/>
            <person name="Kuo R."/>
            <person name="Labutti K."/>
            <person name="Lipzen A."/>
            <person name="Makela M.R."/>
            <person name="Sandor L."/>
            <person name="Spatafora J.W."/>
            <person name="Grigoriev I.V."/>
            <person name="Hibbett D.S."/>
        </authorList>
    </citation>
    <scope>NUCLEOTIDE SEQUENCE [LARGE SCALE GENOMIC DNA]</scope>
    <source>
        <strain evidence="9 10">3A-2</strain>
    </source>
</reference>
<dbReference type="Gene3D" id="1.20.5.340">
    <property type="match status" value="1"/>
</dbReference>
<keyword evidence="4 6" id="KW-0175">Coiled coil</keyword>
<dbReference type="EMBL" id="KV722721">
    <property type="protein sequence ID" value="OCH84115.1"/>
    <property type="molecule type" value="Genomic_DNA"/>
</dbReference>
<dbReference type="GO" id="GO:0005815">
    <property type="term" value="C:microtubule organizing center"/>
    <property type="evidence" value="ECO:0007669"/>
    <property type="project" value="UniProtKB-SubCell"/>
</dbReference>